<sequence length="378" mass="43041">MRMIGQLGEFCLYSDRIEKGICPERETLKKENYRSIQGFTFAYGPSAGGLLESVGIDLDTFGEYISDVKVIPYKIRKVRVKSIIDNSILYVERINGSFSASHTISFITAIEEGLGIEPPYEVKIGRIVEMELERIRNHLIVMQRVVEAAGFSVPSFQLLYLIEKVNRVIAKSFGHRYFYGVNGLGSLRFYEEIKSLEEIKKEYKEIYRGIIDNRIFIDRLQSNGVIVDKEGIGPVARSASFKNDARNDGNYAEIYKELGFSTVTYDEGDAFGRFIVRGEEVEESLRILSSINLHSVEYESKKRNNEGEGIGRVESPSGDLAYYVKVNENIIKEVYLFAPSSYNILAFSSSMVKNIFTDFPFNWESFGIWLSEVGVIFE</sequence>
<dbReference type="PANTHER" id="PTHR43485:SF1">
    <property type="entry name" value="FORMATE HYDROGENLYASE SUBUNIT 5-RELATED"/>
    <property type="match status" value="1"/>
</dbReference>
<evidence type="ECO:0000313" key="3">
    <source>
        <dbReference type="EMBL" id="EZQ10682.1"/>
    </source>
</evidence>
<keyword evidence="4" id="KW-1185">Reference proteome</keyword>
<dbReference type="GO" id="GO:0051287">
    <property type="term" value="F:NAD binding"/>
    <property type="evidence" value="ECO:0007669"/>
    <property type="project" value="InterPro"/>
</dbReference>
<accession>A0A031LQN4</accession>
<dbReference type="SUPFAM" id="SSF56762">
    <property type="entry name" value="HydB/Nqo4-like"/>
    <property type="match status" value="1"/>
</dbReference>
<organism evidence="3 4">
    <name type="scientific">Candidatus Acidianus copahuensis</name>
    <dbReference type="NCBI Taxonomy" id="1160895"/>
    <lineage>
        <taxon>Archaea</taxon>
        <taxon>Thermoproteota</taxon>
        <taxon>Thermoprotei</taxon>
        <taxon>Sulfolobales</taxon>
        <taxon>Sulfolobaceae</taxon>
        <taxon>Acidianus</taxon>
    </lineage>
</organism>
<dbReference type="GO" id="GO:0016651">
    <property type="term" value="F:oxidoreductase activity, acting on NAD(P)H"/>
    <property type="evidence" value="ECO:0007669"/>
    <property type="project" value="InterPro"/>
</dbReference>
<keyword evidence="1" id="KW-0560">Oxidoreductase</keyword>
<dbReference type="InterPro" id="IPR029014">
    <property type="entry name" value="NiFe-Hase_large"/>
</dbReference>
<dbReference type="EMBL" id="JFZT01000020">
    <property type="protein sequence ID" value="EZQ10682.1"/>
    <property type="molecule type" value="Genomic_DNA"/>
</dbReference>
<dbReference type="InterPro" id="IPR052197">
    <property type="entry name" value="ComplexI_49kDa-like"/>
</dbReference>
<dbReference type="GO" id="GO:0048038">
    <property type="term" value="F:quinone binding"/>
    <property type="evidence" value="ECO:0007669"/>
    <property type="project" value="InterPro"/>
</dbReference>
<gene>
    <name evidence="3" type="ORF">CM19_03490</name>
</gene>
<dbReference type="AlphaFoldDB" id="A0A031LQN4"/>
<reference evidence="3 4" key="1">
    <citation type="submission" date="2014-03" db="EMBL/GenBank/DDBJ databases">
        <title>Draft genome sequence of the novel thermoacidophilic archaea Acidianus copahuensis ALE1 strain, isolated from Copahue volcanic area in Neuquen Argentina.</title>
        <authorList>
            <person name="Urbieta M.S."/>
            <person name="Rascovan N."/>
            <person name="Castro C."/>
            <person name="Revale S."/>
            <person name="Giaveno M.A."/>
            <person name="Vazquez M.P."/>
            <person name="Donati E.R."/>
        </authorList>
    </citation>
    <scope>NUCLEOTIDE SEQUENCE [LARGE SCALE GENOMIC DNA]</scope>
    <source>
        <strain evidence="3 4">ALE1</strain>
    </source>
</reference>
<protein>
    <submittedName>
        <fullName evidence="3">NADH-ubiquinone oxidoreductase</fullName>
    </submittedName>
</protein>
<dbReference type="PANTHER" id="PTHR43485">
    <property type="entry name" value="HYDROGENASE-4 COMPONENT G"/>
    <property type="match status" value="1"/>
</dbReference>
<proteinExistence type="predicted"/>
<dbReference type="InterPro" id="IPR001135">
    <property type="entry name" value="NADH_Q_OxRdtase_suD"/>
</dbReference>
<dbReference type="Proteomes" id="UP000024332">
    <property type="component" value="Unassembled WGS sequence"/>
</dbReference>
<keyword evidence="3" id="KW-0830">Ubiquinone</keyword>
<evidence type="ECO:0000313" key="4">
    <source>
        <dbReference type="Proteomes" id="UP000024332"/>
    </source>
</evidence>
<dbReference type="STRING" id="1160895.CM19_03490"/>
<dbReference type="Gene3D" id="1.10.645.10">
    <property type="entry name" value="Cytochrome-c3 Hydrogenase, chain B"/>
    <property type="match status" value="1"/>
</dbReference>
<dbReference type="RefSeq" id="WP_052349432.1">
    <property type="nucleotide sequence ID" value="NZ_JFZT01000020.1"/>
</dbReference>
<name>A0A031LQN4_9CREN</name>
<dbReference type="OrthoDB" id="43567at2157"/>
<comment type="caution">
    <text evidence="3">The sequence shown here is derived from an EMBL/GenBank/DDBJ whole genome shotgun (WGS) entry which is preliminary data.</text>
</comment>
<feature type="domain" description="NADH-quinone oxidoreductase subunit D" evidence="2">
    <location>
        <begin position="191"/>
        <end position="290"/>
    </location>
</feature>
<evidence type="ECO:0000259" key="2">
    <source>
        <dbReference type="Pfam" id="PF00346"/>
    </source>
</evidence>
<dbReference type="Pfam" id="PF00346">
    <property type="entry name" value="Complex1_49kDa"/>
    <property type="match status" value="1"/>
</dbReference>
<evidence type="ECO:0000256" key="1">
    <source>
        <dbReference type="ARBA" id="ARBA00023002"/>
    </source>
</evidence>